<organism evidence="7 8">
    <name type="scientific">Acholeplasma hippikon</name>
    <dbReference type="NCBI Taxonomy" id="264636"/>
    <lineage>
        <taxon>Bacteria</taxon>
        <taxon>Bacillati</taxon>
        <taxon>Mycoplasmatota</taxon>
        <taxon>Mollicutes</taxon>
        <taxon>Acholeplasmatales</taxon>
        <taxon>Acholeplasmataceae</taxon>
        <taxon>Acholeplasma</taxon>
    </lineage>
</organism>
<evidence type="ECO:0000256" key="2">
    <source>
        <dbReference type="ARBA" id="ARBA00022603"/>
    </source>
</evidence>
<dbReference type="InterPro" id="IPR007848">
    <property type="entry name" value="Small_mtfrase_dom"/>
</dbReference>
<dbReference type="KEGG" id="ahk:NCTC10172_00919"/>
<dbReference type="NCBIfam" id="TIGR03534">
    <property type="entry name" value="RF_mod_PrmC"/>
    <property type="match status" value="1"/>
</dbReference>
<dbReference type="Gene3D" id="3.40.50.150">
    <property type="entry name" value="Vaccinia Virus protein VP39"/>
    <property type="match status" value="1"/>
</dbReference>
<dbReference type="AlphaFoldDB" id="A0A449BKG6"/>
<dbReference type="CDD" id="cd02440">
    <property type="entry name" value="AdoMet_MTases"/>
    <property type="match status" value="1"/>
</dbReference>
<sequence length="282" mass="32049">MKLEKVIQTYEKLAIENNKEPESIKWLIMELSFYTPSQFYLNLKTEMNESFIQMVDEAARKYIFESIPVQHILGFSYFYGYKFKVNNDVLIPRRETEELVEEVLSIYDEYFEGNEVDVLDLGTGSGCISVTLSLEEPNMNVTASDISEDALKVALANNDELGAKVNFKVSNWFDQIDGKFDIIVANPPYIPDHEAVQDIVEKEPSIALFGGLDGLNPYEIILSCASKYLKDKALIAFEHGYTQSEAIKAIALKYFPNATIRQKKDMQGKDRMTFVGLNGVLK</sequence>
<evidence type="ECO:0000259" key="6">
    <source>
        <dbReference type="Pfam" id="PF05175"/>
    </source>
</evidence>
<name>A0A449BKG6_9MOLU</name>
<evidence type="ECO:0000256" key="4">
    <source>
        <dbReference type="ARBA" id="ARBA00022691"/>
    </source>
</evidence>
<dbReference type="InterPro" id="IPR029063">
    <property type="entry name" value="SAM-dependent_MTases_sf"/>
</dbReference>
<proteinExistence type="predicted"/>
<dbReference type="InterPro" id="IPR050320">
    <property type="entry name" value="N5-glutamine_MTase"/>
</dbReference>
<keyword evidence="8" id="KW-1185">Reference proteome</keyword>
<keyword evidence="7" id="KW-0560">Oxidoreductase</keyword>
<keyword evidence="4" id="KW-0949">S-adenosyl-L-methionine</keyword>
<dbReference type="RefSeq" id="WP_035368531.1">
    <property type="nucleotide sequence ID" value="NZ_LR215050.1"/>
</dbReference>
<reference evidence="7 8" key="1">
    <citation type="submission" date="2019-01" db="EMBL/GenBank/DDBJ databases">
        <authorList>
            <consortium name="Pathogen Informatics"/>
        </authorList>
    </citation>
    <scope>NUCLEOTIDE SEQUENCE [LARGE SCALE GENOMIC DNA]</scope>
    <source>
        <strain evidence="7 8">NCTC10172</strain>
    </source>
</reference>
<keyword evidence="2 7" id="KW-0489">Methyltransferase</keyword>
<dbReference type="InterPro" id="IPR019874">
    <property type="entry name" value="RF_methyltr_PrmC"/>
</dbReference>
<dbReference type="STRING" id="1408416.GCA_000702765_00357"/>
<dbReference type="Gene3D" id="1.10.8.10">
    <property type="entry name" value="DNA helicase RuvA subunit, C-terminal domain"/>
    <property type="match status" value="1"/>
</dbReference>
<dbReference type="PANTHER" id="PTHR18895">
    <property type="entry name" value="HEMK METHYLTRANSFERASE"/>
    <property type="match status" value="1"/>
</dbReference>
<dbReference type="GO" id="GO:0003676">
    <property type="term" value="F:nucleic acid binding"/>
    <property type="evidence" value="ECO:0007669"/>
    <property type="project" value="InterPro"/>
</dbReference>
<dbReference type="SUPFAM" id="SSF53335">
    <property type="entry name" value="S-adenosyl-L-methionine-dependent methyltransferases"/>
    <property type="match status" value="1"/>
</dbReference>
<evidence type="ECO:0000256" key="5">
    <source>
        <dbReference type="ARBA" id="ARBA00048391"/>
    </source>
</evidence>
<keyword evidence="3 7" id="KW-0808">Transferase</keyword>
<dbReference type="GO" id="GO:0102559">
    <property type="term" value="F:peptide chain release factor N(5)-glutamine methyltransferase activity"/>
    <property type="evidence" value="ECO:0007669"/>
    <property type="project" value="UniProtKB-EC"/>
</dbReference>
<dbReference type="PANTHER" id="PTHR18895:SF74">
    <property type="entry name" value="MTRF1L RELEASE FACTOR GLUTAMINE METHYLTRANSFERASE"/>
    <property type="match status" value="1"/>
</dbReference>
<evidence type="ECO:0000313" key="7">
    <source>
        <dbReference type="EMBL" id="VEU82893.1"/>
    </source>
</evidence>
<accession>A0A449BKG6</accession>
<dbReference type="EMBL" id="LR215050">
    <property type="protein sequence ID" value="VEU82893.1"/>
    <property type="molecule type" value="Genomic_DNA"/>
</dbReference>
<dbReference type="InterPro" id="IPR004556">
    <property type="entry name" value="HemK-like"/>
</dbReference>
<dbReference type="EC" id="2.1.1.297" evidence="1"/>
<protein>
    <recommendedName>
        <fullName evidence="1">peptide chain release factor N(5)-glutamine methyltransferase</fullName>
        <ecNumber evidence="1">2.1.1.297</ecNumber>
    </recommendedName>
</protein>
<evidence type="ECO:0000256" key="3">
    <source>
        <dbReference type="ARBA" id="ARBA00022679"/>
    </source>
</evidence>
<dbReference type="Pfam" id="PF05175">
    <property type="entry name" value="MTS"/>
    <property type="match status" value="1"/>
</dbReference>
<dbReference type="Proteomes" id="UP000290909">
    <property type="component" value="Chromosome"/>
</dbReference>
<evidence type="ECO:0000313" key="8">
    <source>
        <dbReference type="Proteomes" id="UP000290909"/>
    </source>
</evidence>
<dbReference type="GO" id="GO:0032259">
    <property type="term" value="P:methylation"/>
    <property type="evidence" value="ECO:0007669"/>
    <property type="project" value="UniProtKB-KW"/>
</dbReference>
<dbReference type="InterPro" id="IPR002052">
    <property type="entry name" value="DNA_methylase_N6_adenine_CS"/>
</dbReference>
<feature type="domain" description="Methyltransferase small" evidence="6">
    <location>
        <begin position="116"/>
        <end position="201"/>
    </location>
</feature>
<evidence type="ECO:0000256" key="1">
    <source>
        <dbReference type="ARBA" id="ARBA00012771"/>
    </source>
</evidence>
<dbReference type="NCBIfam" id="TIGR00536">
    <property type="entry name" value="hemK_fam"/>
    <property type="match status" value="1"/>
</dbReference>
<dbReference type="PROSITE" id="PS00092">
    <property type="entry name" value="N6_MTASE"/>
    <property type="match status" value="1"/>
</dbReference>
<dbReference type="GO" id="GO:0016491">
    <property type="term" value="F:oxidoreductase activity"/>
    <property type="evidence" value="ECO:0007669"/>
    <property type="project" value="UniProtKB-KW"/>
</dbReference>
<gene>
    <name evidence="7" type="primary">hemK_1</name>
    <name evidence="7" type="ORF">NCTC10172_00919</name>
</gene>
<comment type="catalytic activity">
    <reaction evidence="5">
        <text>L-glutaminyl-[peptide chain release factor] + S-adenosyl-L-methionine = N(5)-methyl-L-glutaminyl-[peptide chain release factor] + S-adenosyl-L-homocysteine + H(+)</text>
        <dbReference type="Rhea" id="RHEA:42896"/>
        <dbReference type="Rhea" id="RHEA-COMP:10271"/>
        <dbReference type="Rhea" id="RHEA-COMP:10272"/>
        <dbReference type="ChEBI" id="CHEBI:15378"/>
        <dbReference type="ChEBI" id="CHEBI:30011"/>
        <dbReference type="ChEBI" id="CHEBI:57856"/>
        <dbReference type="ChEBI" id="CHEBI:59789"/>
        <dbReference type="ChEBI" id="CHEBI:61891"/>
        <dbReference type="EC" id="2.1.1.297"/>
    </reaction>
</comment>